<accession>A0ABS6VP59</accession>
<organism evidence="2 3">
    <name type="scientific">Zhongshania aquimaris</name>
    <dbReference type="NCBI Taxonomy" id="2857107"/>
    <lineage>
        <taxon>Bacteria</taxon>
        <taxon>Pseudomonadati</taxon>
        <taxon>Pseudomonadota</taxon>
        <taxon>Gammaproteobacteria</taxon>
        <taxon>Cellvibrionales</taxon>
        <taxon>Spongiibacteraceae</taxon>
        <taxon>Zhongshania</taxon>
    </lineage>
</organism>
<dbReference type="RefSeq" id="WP_219042267.1">
    <property type="nucleotide sequence ID" value="NZ_JAHWDQ010000001.1"/>
</dbReference>
<evidence type="ECO:0000313" key="2">
    <source>
        <dbReference type="EMBL" id="MBW2940041.1"/>
    </source>
</evidence>
<keyword evidence="1" id="KW-1133">Transmembrane helix</keyword>
<sequence>MILCRIVMAFGLLNGLFLATALFVPLTFKSHIYGWQQASSLMILHAFVTAAMLYAAVEKQRGSALGLKALPASIMSYILWLCMVLRWLAF</sequence>
<reference evidence="2" key="1">
    <citation type="submission" date="2021-07" db="EMBL/GenBank/DDBJ databases">
        <title>Zhongshania sp. CAU 1632 isolated from seawater.</title>
        <authorList>
            <person name="Kim W."/>
        </authorList>
    </citation>
    <scope>NUCLEOTIDE SEQUENCE</scope>
    <source>
        <strain evidence="2">CAU 1632</strain>
    </source>
</reference>
<proteinExistence type="predicted"/>
<keyword evidence="1" id="KW-0812">Transmembrane</keyword>
<feature type="transmembrane region" description="Helical" evidence="1">
    <location>
        <begin position="38"/>
        <end position="57"/>
    </location>
</feature>
<evidence type="ECO:0000313" key="3">
    <source>
        <dbReference type="Proteomes" id="UP001166291"/>
    </source>
</evidence>
<feature type="transmembrane region" description="Helical" evidence="1">
    <location>
        <begin position="69"/>
        <end position="89"/>
    </location>
</feature>
<gene>
    <name evidence="2" type="ORF">KXJ70_04605</name>
</gene>
<feature type="transmembrane region" description="Helical" evidence="1">
    <location>
        <begin position="7"/>
        <end position="26"/>
    </location>
</feature>
<keyword evidence="3" id="KW-1185">Reference proteome</keyword>
<protein>
    <submittedName>
        <fullName evidence="2">Uncharacterized protein</fullName>
    </submittedName>
</protein>
<name>A0ABS6VP59_9GAMM</name>
<keyword evidence="1" id="KW-0472">Membrane</keyword>
<evidence type="ECO:0000256" key="1">
    <source>
        <dbReference type="SAM" id="Phobius"/>
    </source>
</evidence>
<comment type="caution">
    <text evidence="2">The sequence shown here is derived from an EMBL/GenBank/DDBJ whole genome shotgun (WGS) entry which is preliminary data.</text>
</comment>
<dbReference type="EMBL" id="JAHWDQ010000001">
    <property type="protein sequence ID" value="MBW2940041.1"/>
    <property type="molecule type" value="Genomic_DNA"/>
</dbReference>
<dbReference type="Proteomes" id="UP001166291">
    <property type="component" value="Unassembled WGS sequence"/>
</dbReference>